<protein>
    <submittedName>
        <fullName evidence="13">Cyp2d6-A-prov protein</fullName>
    </submittedName>
    <submittedName>
        <fullName evidence="15">Cytochrome P450 family 2 subfamily D member 6 S homeolog</fullName>
        <ecNumber evidence="15">1.14.14.1</ecNumber>
    </submittedName>
</protein>
<evidence type="ECO:0000256" key="8">
    <source>
        <dbReference type="ARBA" id="ARBA00023033"/>
    </source>
</evidence>
<comment type="similarity">
    <text evidence="3 11">Belongs to the cytochrome P450 family.</text>
</comment>
<dbReference type="InterPro" id="IPR001128">
    <property type="entry name" value="Cyt_P450"/>
</dbReference>
<keyword evidence="12" id="KW-1133">Transmembrane helix</keyword>
<dbReference type="PANTHER" id="PTHR24300:SF380">
    <property type="entry name" value="CYTOCHROME P450 2D6 ISOFORM X2"/>
    <property type="match status" value="1"/>
</dbReference>
<dbReference type="InterPro" id="IPR002401">
    <property type="entry name" value="Cyt_P450_E_grp-I"/>
</dbReference>
<dbReference type="GO" id="GO:0019369">
    <property type="term" value="P:arachidonate metabolic process"/>
    <property type="evidence" value="ECO:0000318"/>
    <property type="project" value="GO_Central"/>
</dbReference>
<evidence type="ECO:0000256" key="4">
    <source>
        <dbReference type="ARBA" id="ARBA00022617"/>
    </source>
</evidence>
<evidence type="ECO:0000256" key="10">
    <source>
        <dbReference type="PIRSR" id="PIRSR602401-1"/>
    </source>
</evidence>
<dbReference type="Proteomes" id="UP000186698">
    <property type="component" value="Chromosome 4S"/>
</dbReference>
<dbReference type="InterPro" id="IPR036396">
    <property type="entry name" value="Cyt_P450_sf"/>
</dbReference>
<evidence type="ECO:0000256" key="1">
    <source>
        <dbReference type="ARBA" id="ARBA00001971"/>
    </source>
</evidence>
<gene>
    <name evidence="15 16" type="primary">cyp2d6.S</name>
    <name evidence="15" type="synonym">cyp2d2</name>
    <name evidence="15" type="synonym">cyp2d6</name>
    <name evidence="15" type="synonym">cyp2d6-a</name>
    <name evidence="13" type="synonym">cyp2d6-A-prov</name>
</gene>
<dbReference type="GO" id="GO:0016020">
    <property type="term" value="C:membrane"/>
    <property type="evidence" value="ECO:0007669"/>
    <property type="project" value="UniProtKB-SubCell"/>
</dbReference>
<dbReference type="InterPro" id="IPR008069">
    <property type="entry name" value="Cyt_P450_E_grp-I_CYP2D-like"/>
</dbReference>
<dbReference type="GO" id="GO:0005506">
    <property type="term" value="F:iron ion binding"/>
    <property type="evidence" value="ECO:0007669"/>
    <property type="project" value="InterPro"/>
</dbReference>
<accession>Q6DCR5</accession>
<keyword evidence="4 10" id="KW-0349">Heme</keyword>
<keyword evidence="8 11" id="KW-0503">Monooxygenase</keyword>
<evidence type="ECO:0000256" key="9">
    <source>
        <dbReference type="ARBA" id="ARBA00023136"/>
    </source>
</evidence>
<dbReference type="Pfam" id="PF00067">
    <property type="entry name" value="p450"/>
    <property type="match status" value="1"/>
</dbReference>
<keyword evidence="7 10" id="KW-0408">Iron</keyword>
<evidence type="ECO:0000256" key="3">
    <source>
        <dbReference type="ARBA" id="ARBA00010617"/>
    </source>
</evidence>
<dbReference type="CTD" id="446878"/>
<dbReference type="RefSeq" id="NP_001087043.1">
    <property type="nucleotide sequence ID" value="NM_001093574.1"/>
</dbReference>
<keyword evidence="12" id="KW-0812">Transmembrane</keyword>
<dbReference type="PRINTS" id="PR00463">
    <property type="entry name" value="EP450I"/>
</dbReference>
<dbReference type="EC" id="1.14.14.1" evidence="15"/>
<dbReference type="Gene3D" id="1.10.630.10">
    <property type="entry name" value="Cytochrome P450"/>
    <property type="match status" value="1"/>
</dbReference>
<evidence type="ECO:0000313" key="13">
    <source>
        <dbReference type="EMBL" id="AAH77934.1"/>
    </source>
</evidence>
<dbReference type="AGR" id="Xenbase:XB-GENE-866630"/>
<name>Q6DCR5_XENLA</name>
<dbReference type="PROSITE" id="PS00086">
    <property type="entry name" value="CYTOCHROME_P450"/>
    <property type="match status" value="1"/>
</dbReference>
<reference evidence="15" key="3">
    <citation type="submission" date="2025-04" db="UniProtKB">
        <authorList>
            <consortium name="RefSeq"/>
        </authorList>
    </citation>
    <scope>IDENTIFICATION</scope>
</reference>
<dbReference type="GeneID" id="446878"/>
<evidence type="ECO:0000256" key="12">
    <source>
        <dbReference type="SAM" id="Phobius"/>
    </source>
</evidence>
<comment type="subcellular location">
    <subcellularLocation>
        <location evidence="2">Membrane</location>
    </subcellularLocation>
</comment>
<dbReference type="PRINTS" id="PR00385">
    <property type="entry name" value="P450"/>
</dbReference>
<dbReference type="GO" id="GO:0005737">
    <property type="term" value="C:cytoplasm"/>
    <property type="evidence" value="ECO:0000318"/>
    <property type="project" value="GO_Central"/>
</dbReference>
<evidence type="ECO:0000313" key="14">
    <source>
        <dbReference type="Proteomes" id="UP000186698"/>
    </source>
</evidence>
<dbReference type="EMBL" id="BC077934">
    <property type="protein sequence ID" value="AAH77934.1"/>
    <property type="molecule type" value="mRNA"/>
</dbReference>
<reference evidence="15" key="1">
    <citation type="journal article" date="2002" name="Dev. Dyn.">
        <title>Genetic and genomic tools for Xenopus research: The NIH Xenopus initiative.</title>
        <authorList>
            <person name="Klein S.L."/>
            <person name="Strausberg R.L."/>
            <person name="Wagner L."/>
            <person name="Pontius J."/>
            <person name="Clifton S.W."/>
            <person name="Richardson P."/>
        </authorList>
    </citation>
    <scope>NUCLEOTIDE SEQUENCE</scope>
</reference>
<evidence type="ECO:0000313" key="16">
    <source>
        <dbReference type="Xenbase" id="XB-GENE-866630"/>
    </source>
</evidence>
<feature type="binding site" description="axial binding residue" evidence="10">
    <location>
        <position position="451"/>
    </location>
    <ligand>
        <name>heme</name>
        <dbReference type="ChEBI" id="CHEBI:30413"/>
    </ligand>
    <ligandPart>
        <name>Fe</name>
        <dbReference type="ChEBI" id="CHEBI:18248"/>
    </ligandPart>
</feature>
<dbReference type="SMR" id="Q6DCR5"/>
<keyword evidence="14" id="KW-1185">Reference proteome</keyword>
<dbReference type="PANTHER" id="PTHR24300">
    <property type="entry name" value="CYTOCHROME P450 508A4-RELATED"/>
    <property type="match status" value="1"/>
</dbReference>
<dbReference type="DNASU" id="446878"/>
<comment type="cofactor">
    <cofactor evidence="1 10">
        <name>heme</name>
        <dbReference type="ChEBI" id="CHEBI:30413"/>
    </cofactor>
</comment>
<dbReference type="InterPro" id="IPR050182">
    <property type="entry name" value="Cytochrome_P450_fam2"/>
</dbReference>
<organism evidence="13">
    <name type="scientific">Xenopus laevis</name>
    <name type="common">African clawed frog</name>
    <dbReference type="NCBI Taxonomy" id="8355"/>
    <lineage>
        <taxon>Eukaryota</taxon>
        <taxon>Metazoa</taxon>
        <taxon>Chordata</taxon>
        <taxon>Craniata</taxon>
        <taxon>Vertebrata</taxon>
        <taxon>Euteleostomi</taxon>
        <taxon>Amphibia</taxon>
        <taxon>Batrachia</taxon>
        <taxon>Anura</taxon>
        <taxon>Pipoidea</taxon>
        <taxon>Pipidae</taxon>
        <taxon>Xenopodinae</taxon>
        <taxon>Xenopus</taxon>
        <taxon>Xenopus</taxon>
    </lineage>
</organism>
<dbReference type="Xenbase" id="XB-GENE-866630">
    <property type="gene designation" value="cyp2d6.S"/>
</dbReference>
<keyword evidence="6 11" id="KW-0560">Oxidoreductase</keyword>
<sequence>MSLLSQLCSFAFGCNVFTLGIICTLCLLLLDYMKRKKPCKNFPPSPPSKPFVGNLLQLNFRNLNNSFKQLSKQYGDVMSLQVFWKPVVVLNGLEVMKEALIQKSEDTADRPEFHVLEILGFVGNNKAVVLANYGQSWKDLRRFTLSTLRDFGMGKKSLEERVREEAGYLCAAFQSEQGRPFDPHILLNTAVSNVICSIIFGERFEYDDHTFQKLLCLIEESVKAESGAVPQIIASLPWSSKIPGLAKMFFQPRIRMLKYLQEIIKDHQQTWDSGHTRDFIDAFMLEMEKAKGVKDSNFNEQNLLLTTADLFSAGSETTNTTLRWGLLFMLLYPNVQRKVHEEIDHVIGRTRKPTMGDVLQMPYTNAVIHEIQRYVDIVPLSVPHMTYRDTHIQGFFIPKGVTIMTNLSSVLKDEKAWEKPFQFYPEHFLDRDGKFVKREAFMAFSAGRRVCLGEQLARMELFLFFTTLLQRFSFQIPNGEPSPREDPVFVFLQLPHDYKMCAKVR</sequence>
<keyword evidence="9 12" id="KW-0472">Membrane</keyword>
<dbReference type="GO" id="GO:0020037">
    <property type="term" value="F:heme binding"/>
    <property type="evidence" value="ECO:0000318"/>
    <property type="project" value="GO_Central"/>
</dbReference>
<dbReference type="PRINTS" id="PR01686">
    <property type="entry name" value="EP450ICYP2D"/>
</dbReference>
<dbReference type="KEGG" id="xla:446878"/>
<proteinExistence type="evidence at transcript level"/>
<dbReference type="SUPFAM" id="SSF48264">
    <property type="entry name" value="Cytochrome P450"/>
    <property type="match status" value="1"/>
</dbReference>
<dbReference type="GO" id="GO:0006805">
    <property type="term" value="P:xenobiotic metabolic process"/>
    <property type="evidence" value="ECO:0000318"/>
    <property type="project" value="GO_Central"/>
</dbReference>
<evidence type="ECO:0000256" key="6">
    <source>
        <dbReference type="ARBA" id="ARBA00023002"/>
    </source>
</evidence>
<dbReference type="FunFam" id="1.10.630.10:FF:000004">
    <property type="entry name" value="cytochrome P450 2D15 isoform X1"/>
    <property type="match status" value="1"/>
</dbReference>
<evidence type="ECO:0000256" key="2">
    <source>
        <dbReference type="ARBA" id="ARBA00004370"/>
    </source>
</evidence>
<dbReference type="GO" id="GO:0016712">
    <property type="term" value="F:oxidoreductase activity, acting on paired donors, with incorporation or reduction of molecular oxygen, reduced flavin or flavoprotein as one donor, and incorporation of one atom of oxygen"/>
    <property type="evidence" value="ECO:0000318"/>
    <property type="project" value="GO_Central"/>
</dbReference>
<evidence type="ECO:0000256" key="5">
    <source>
        <dbReference type="ARBA" id="ARBA00022723"/>
    </source>
</evidence>
<evidence type="ECO:0000256" key="7">
    <source>
        <dbReference type="ARBA" id="ARBA00023004"/>
    </source>
</evidence>
<keyword evidence="5 10" id="KW-0479">Metal-binding</keyword>
<reference evidence="13" key="2">
    <citation type="submission" date="2004-07" db="EMBL/GenBank/DDBJ databases">
        <authorList>
            <consortium name="NIH - Xenopus Gene Collection (XGC) project"/>
        </authorList>
    </citation>
    <scope>NUCLEOTIDE SEQUENCE [LARGE SCALE MRNA]</scope>
    <source>
        <tissue evidence="13">Embryo</tissue>
    </source>
</reference>
<dbReference type="OrthoDB" id="3934656at2759"/>
<evidence type="ECO:0000256" key="11">
    <source>
        <dbReference type="RuleBase" id="RU000461"/>
    </source>
</evidence>
<evidence type="ECO:0000313" key="15">
    <source>
        <dbReference type="RefSeq" id="NP_001087043.1"/>
    </source>
</evidence>
<dbReference type="Bgee" id="446878">
    <property type="expression patterns" value="Expressed in internal ear and 12 other cell types or tissues"/>
</dbReference>
<dbReference type="InterPro" id="IPR017972">
    <property type="entry name" value="Cyt_P450_CS"/>
</dbReference>
<feature type="transmembrane region" description="Helical" evidence="12">
    <location>
        <begin position="7"/>
        <end position="30"/>
    </location>
</feature>
<dbReference type="AlphaFoldDB" id="Q6DCR5"/>